<dbReference type="EMBL" id="CP117826">
    <property type="protein sequence ID" value="XCC61935.1"/>
    <property type="molecule type" value="Genomic_DNA"/>
</dbReference>
<name>A0AAU8A8M2_9FIRM</name>
<dbReference type="InterPro" id="IPR024510">
    <property type="entry name" value="DUF2589"/>
</dbReference>
<organism evidence="1">
    <name type="scientific">Christensenella massiliensis</name>
    <dbReference type="NCBI Taxonomy" id="1805714"/>
    <lineage>
        <taxon>Bacteria</taxon>
        <taxon>Bacillati</taxon>
        <taxon>Bacillota</taxon>
        <taxon>Clostridia</taxon>
        <taxon>Christensenellales</taxon>
        <taxon>Christensenellaceae</taxon>
        <taxon>Christensenella</taxon>
    </lineage>
</organism>
<proteinExistence type="predicted"/>
<dbReference type="AlphaFoldDB" id="A0AAU8A8M2"/>
<accession>A0AAU8A8M2</accession>
<protein>
    <submittedName>
        <fullName evidence="1">DUF2589 domain-containing protein</fullName>
    </submittedName>
</protein>
<evidence type="ECO:0000313" key="1">
    <source>
        <dbReference type="EMBL" id="XCC61935.1"/>
    </source>
</evidence>
<sequence length="73" mass="7694">MEENKEVRKELTNAELDKAAGGAIGGQFDGLDMDALIGGPLRAACDAQEQLARATAEFIKQVGMETGGQDGRK</sequence>
<gene>
    <name evidence="1" type="ORF">PUP29_10450</name>
</gene>
<reference evidence="1" key="1">
    <citation type="submission" date="2023-02" db="EMBL/GenBank/DDBJ databases">
        <title>Gut commensal Christensenella minuta modulates host metabolism via a new class of secondary bile acids.</title>
        <authorList>
            <person name="Liu C."/>
        </authorList>
    </citation>
    <scope>NUCLEOTIDE SEQUENCE</scope>
    <source>
        <strain evidence="1">CA70</strain>
    </source>
</reference>
<dbReference type="Pfam" id="PF11655">
    <property type="entry name" value="DUF2589"/>
    <property type="match status" value="1"/>
</dbReference>